<dbReference type="PROSITE" id="PS50928">
    <property type="entry name" value="ABC_TM1"/>
    <property type="match status" value="1"/>
</dbReference>
<dbReference type="Pfam" id="PF00528">
    <property type="entry name" value="BPD_transp_1"/>
    <property type="match status" value="1"/>
</dbReference>
<evidence type="ECO:0000313" key="9">
    <source>
        <dbReference type="EMBL" id="MCC2229604.1"/>
    </source>
</evidence>
<dbReference type="GO" id="GO:0055085">
    <property type="term" value="P:transmembrane transport"/>
    <property type="evidence" value="ECO:0007669"/>
    <property type="project" value="InterPro"/>
</dbReference>
<reference evidence="9" key="1">
    <citation type="submission" date="2021-10" db="EMBL/GenBank/DDBJ databases">
        <title>Anaerobic single-cell dispensing facilitates the cultivation of human gut bacteria.</title>
        <authorList>
            <person name="Afrizal A."/>
        </authorList>
    </citation>
    <scope>NUCLEOTIDE SEQUENCE</scope>
    <source>
        <strain evidence="9">CLA-AA-H215</strain>
    </source>
</reference>
<dbReference type="InterPro" id="IPR000515">
    <property type="entry name" value="MetI-like"/>
</dbReference>
<feature type="transmembrane region" description="Helical" evidence="7">
    <location>
        <begin position="18"/>
        <end position="39"/>
    </location>
</feature>
<proteinExistence type="inferred from homology"/>
<dbReference type="RefSeq" id="WP_308452391.1">
    <property type="nucleotide sequence ID" value="NZ_JAJEQR010000003.1"/>
</dbReference>
<evidence type="ECO:0000256" key="3">
    <source>
        <dbReference type="ARBA" id="ARBA00022475"/>
    </source>
</evidence>
<protein>
    <submittedName>
        <fullName evidence="9">ABC transporter permease</fullName>
    </submittedName>
</protein>
<keyword evidence="5 7" id="KW-1133">Transmembrane helix</keyword>
<comment type="caution">
    <text evidence="9">The sequence shown here is derived from an EMBL/GenBank/DDBJ whole genome shotgun (WGS) entry which is preliminary data.</text>
</comment>
<dbReference type="Gene3D" id="1.10.3720.10">
    <property type="entry name" value="MetI-like"/>
    <property type="match status" value="1"/>
</dbReference>
<evidence type="ECO:0000256" key="7">
    <source>
        <dbReference type="RuleBase" id="RU363032"/>
    </source>
</evidence>
<sequence>MGEKTGRTGKLDRSDKRFLFWSVAVLALLIFSLLAPHLASHDPYEINLSLVTAPPDSEYWMGNDYVGRCIFCRLLHGAARSIFAAVLVVMLSFVIGTLIGTVCGYAGGRIDIIVMRLVDAVQAFPNLIFSISVAAMLGSGLKNCIIAMVITGWTQYARLARTKVLDIKKKTYVRAARVSGMSGLEILLYTILPNSLSPLIVAASMHVGNAILSFSGLSFLGLGSPPPYPEWGTMLNDGRSTFQTAPWTILFPGAAIVLTVMIMGMFGDSLNAKLNPRKDESNEI</sequence>
<keyword evidence="2 7" id="KW-0813">Transport</keyword>
<dbReference type="InterPro" id="IPR035906">
    <property type="entry name" value="MetI-like_sf"/>
</dbReference>
<dbReference type="InterPro" id="IPR050366">
    <property type="entry name" value="BP-dependent_transpt_permease"/>
</dbReference>
<feature type="transmembrane region" description="Helical" evidence="7">
    <location>
        <begin position="198"/>
        <end position="223"/>
    </location>
</feature>
<dbReference type="AlphaFoldDB" id="A0AAE3E7J8"/>
<dbReference type="PANTHER" id="PTHR43386">
    <property type="entry name" value="OLIGOPEPTIDE TRANSPORT SYSTEM PERMEASE PROTEIN APPC"/>
    <property type="match status" value="1"/>
</dbReference>
<evidence type="ECO:0000256" key="2">
    <source>
        <dbReference type="ARBA" id="ARBA00022448"/>
    </source>
</evidence>
<comment type="subcellular location">
    <subcellularLocation>
        <location evidence="1 7">Cell membrane</location>
        <topology evidence="1 7">Multi-pass membrane protein</topology>
    </subcellularLocation>
</comment>
<keyword evidence="6 7" id="KW-0472">Membrane</keyword>
<evidence type="ECO:0000313" key="10">
    <source>
        <dbReference type="Proteomes" id="UP001198182"/>
    </source>
</evidence>
<dbReference type="SUPFAM" id="SSF161098">
    <property type="entry name" value="MetI-like"/>
    <property type="match status" value="1"/>
</dbReference>
<evidence type="ECO:0000259" key="8">
    <source>
        <dbReference type="PROSITE" id="PS50928"/>
    </source>
</evidence>
<evidence type="ECO:0000256" key="1">
    <source>
        <dbReference type="ARBA" id="ARBA00004651"/>
    </source>
</evidence>
<feature type="transmembrane region" description="Helical" evidence="7">
    <location>
        <begin position="244"/>
        <end position="266"/>
    </location>
</feature>
<accession>A0AAE3E7J8</accession>
<evidence type="ECO:0000256" key="5">
    <source>
        <dbReference type="ARBA" id="ARBA00022989"/>
    </source>
</evidence>
<dbReference type="CDD" id="cd06261">
    <property type="entry name" value="TM_PBP2"/>
    <property type="match status" value="1"/>
</dbReference>
<dbReference type="EMBL" id="JAJEQR010000003">
    <property type="protein sequence ID" value="MCC2229604.1"/>
    <property type="molecule type" value="Genomic_DNA"/>
</dbReference>
<feature type="transmembrane region" description="Helical" evidence="7">
    <location>
        <begin position="82"/>
        <end position="107"/>
    </location>
</feature>
<comment type="similarity">
    <text evidence="7">Belongs to the binding-protein-dependent transport system permease family.</text>
</comment>
<evidence type="ECO:0000256" key="4">
    <source>
        <dbReference type="ARBA" id="ARBA00022692"/>
    </source>
</evidence>
<feature type="transmembrane region" description="Helical" evidence="7">
    <location>
        <begin position="127"/>
        <end position="150"/>
    </location>
</feature>
<feature type="domain" description="ABC transmembrane type-1" evidence="8">
    <location>
        <begin position="78"/>
        <end position="267"/>
    </location>
</feature>
<name>A0AAE3E7J8_9FIRM</name>
<keyword evidence="4 7" id="KW-0812">Transmembrane</keyword>
<keyword evidence="3" id="KW-1003">Cell membrane</keyword>
<gene>
    <name evidence="9" type="ORF">LKD81_01130</name>
</gene>
<dbReference type="GO" id="GO:0005886">
    <property type="term" value="C:plasma membrane"/>
    <property type="evidence" value="ECO:0007669"/>
    <property type="project" value="UniProtKB-SubCell"/>
</dbReference>
<dbReference type="PANTHER" id="PTHR43386:SF1">
    <property type="entry name" value="D,D-DIPEPTIDE TRANSPORT SYSTEM PERMEASE PROTEIN DDPC-RELATED"/>
    <property type="match status" value="1"/>
</dbReference>
<evidence type="ECO:0000256" key="6">
    <source>
        <dbReference type="ARBA" id="ARBA00023136"/>
    </source>
</evidence>
<dbReference type="Proteomes" id="UP001198182">
    <property type="component" value="Unassembled WGS sequence"/>
</dbReference>
<keyword evidence="10" id="KW-1185">Reference proteome</keyword>
<organism evidence="9 10">
    <name type="scientific">Hominifimenecus microfluidus</name>
    <dbReference type="NCBI Taxonomy" id="2885348"/>
    <lineage>
        <taxon>Bacteria</taxon>
        <taxon>Bacillati</taxon>
        <taxon>Bacillota</taxon>
        <taxon>Clostridia</taxon>
        <taxon>Lachnospirales</taxon>
        <taxon>Lachnospiraceae</taxon>
        <taxon>Hominifimenecus</taxon>
    </lineage>
</organism>